<organism evidence="1">
    <name type="scientific">marine sediment metagenome</name>
    <dbReference type="NCBI Taxonomy" id="412755"/>
    <lineage>
        <taxon>unclassified sequences</taxon>
        <taxon>metagenomes</taxon>
        <taxon>ecological metagenomes</taxon>
    </lineage>
</organism>
<name>A0A0F9GV04_9ZZZZ</name>
<accession>A0A0F9GV04</accession>
<comment type="caution">
    <text evidence="1">The sequence shown here is derived from an EMBL/GenBank/DDBJ whole genome shotgun (WGS) entry which is preliminary data.</text>
</comment>
<reference evidence="1" key="1">
    <citation type="journal article" date="2015" name="Nature">
        <title>Complex archaea that bridge the gap between prokaryotes and eukaryotes.</title>
        <authorList>
            <person name="Spang A."/>
            <person name="Saw J.H."/>
            <person name="Jorgensen S.L."/>
            <person name="Zaremba-Niedzwiedzka K."/>
            <person name="Martijn J."/>
            <person name="Lind A.E."/>
            <person name="van Eijk R."/>
            <person name="Schleper C."/>
            <person name="Guy L."/>
            <person name="Ettema T.J."/>
        </authorList>
    </citation>
    <scope>NUCLEOTIDE SEQUENCE</scope>
</reference>
<evidence type="ECO:0000313" key="1">
    <source>
        <dbReference type="EMBL" id="KKL73190.1"/>
    </source>
</evidence>
<proteinExistence type="predicted"/>
<dbReference type="AlphaFoldDB" id="A0A0F9GV04"/>
<dbReference type="EMBL" id="LAZR01025036">
    <property type="protein sequence ID" value="KKL73190.1"/>
    <property type="molecule type" value="Genomic_DNA"/>
</dbReference>
<gene>
    <name evidence="1" type="ORF">LCGC14_2077370</name>
</gene>
<protein>
    <submittedName>
        <fullName evidence="1">Uncharacterized protein</fullName>
    </submittedName>
</protein>
<sequence>MGRLVEDGITMSATIEPRREYGTAHLGNVFIHHFENEHEDRYEVRAGNHTVAIKETLADAETVAYALTSTTLPAKKKR</sequence>